<protein>
    <submittedName>
        <fullName evidence="1">Uncharacterized protein</fullName>
    </submittedName>
</protein>
<accession>A0A3R9N3C1</accession>
<comment type="caution">
    <text evidence="1">The sequence shown here is derived from an EMBL/GenBank/DDBJ whole genome shotgun (WGS) entry which is preliminary data.</text>
</comment>
<gene>
    <name evidence="1" type="ORF">EI291_16530</name>
</gene>
<keyword evidence="2" id="KW-1185">Reference proteome</keyword>
<dbReference type="RefSeq" id="WP_125422452.1">
    <property type="nucleotide sequence ID" value="NZ_RWIT01000010.1"/>
</dbReference>
<evidence type="ECO:0000313" key="1">
    <source>
        <dbReference type="EMBL" id="RSK47197.1"/>
    </source>
</evidence>
<sequence>MKIKYLPLLLLTGSVPKYYPDITVKVVFAPSRWGSGGDVWAVTTAGQRYKGNTRTRPGYVFPVSAAPADLFLNQDFGDTLYIGSVAVTDTVIQLHFPLTLQKNVFGHYVCPKCRKADKTVEIVNTIAPQVRMIVTDGDTTYSPIIGRKLYDGCINQGGRGYCTRDRIKF</sequence>
<evidence type="ECO:0000313" key="2">
    <source>
        <dbReference type="Proteomes" id="UP000273500"/>
    </source>
</evidence>
<dbReference type="EMBL" id="RWIT01000010">
    <property type="protein sequence ID" value="RSK47197.1"/>
    <property type="molecule type" value="Genomic_DNA"/>
</dbReference>
<reference evidence="1 2" key="1">
    <citation type="submission" date="2018-12" db="EMBL/GenBank/DDBJ databases">
        <authorList>
            <person name="Feng G."/>
            <person name="Zhu H."/>
        </authorList>
    </citation>
    <scope>NUCLEOTIDE SEQUENCE [LARGE SCALE GENOMIC DNA]</scope>
    <source>
        <strain evidence="1 2">KCTC 12533</strain>
    </source>
</reference>
<dbReference type="AlphaFoldDB" id="A0A3R9N3C1"/>
<proteinExistence type="predicted"/>
<organism evidence="1 2">
    <name type="scientific">Hymenobacter rigui</name>
    <dbReference type="NCBI Taxonomy" id="334424"/>
    <lineage>
        <taxon>Bacteria</taxon>
        <taxon>Pseudomonadati</taxon>
        <taxon>Bacteroidota</taxon>
        <taxon>Cytophagia</taxon>
        <taxon>Cytophagales</taxon>
        <taxon>Hymenobacteraceae</taxon>
        <taxon>Hymenobacter</taxon>
    </lineage>
</organism>
<dbReference type="OrthoDB" id="1373641at2"/>
<name>A0A3R9N3C1_9BACT</name>
<dbReference type="Proteomes" id="UP000273500">
    <property type="component" value="Unassembled WGS sequence"/>
</dbReference>